<dbReference type="Pfam" id="PF01568">
    <property type="entry name" value="Molydop_binding"/>
    <property type="match status" value="1"/>
</dbReference>
<comment type="caution">
    <text evidence="8">The sequence shown here is derived from an EMBL/GenBank/DDBJ whole genome shotgun (WGS) entry which is preliminary data.</text>
</comment>
<dbReference type="EMBL" id="BAAALM010000004">
    <property type="protein sequence ID" value="GAA1195691.1"/>
    <property type="molecule type" value="Genomic_DNA"/>
</dbReference>
<evidence type="ECO:0000313" key="8">
    <source>
        <dbReference type="EMBL" id="GAA1195691.1"/>
    </source>
</evidence>
<dbReference type="Pfam" id="PF04879">
    <property type="entry name" value="Molybdop_Fe4S4"/>
    <property type="match status" value="1"/>
</dbReference>
<dbReference type="Gene3D" id="3.40.228.10">
    <property type="entry name" value="Dimethylsulfoxide Reductase, domain 2"/>
    <property type="match status" value="1"/>
</dbReference>
<dbReference type="Pfam" id="PF00384">
    <property type="entry name" value="Molybdopterin"/>
    <property type="match status" value="1"/>
</dbReference>
<feature type="region of interest" description="Disordered" evidence="6">
    <location>
        <begin position="579"/>
        <end position="606"/>
    </location>
</feature>
<keyword evidence="2" id="KW-0479">Metal-binding</keyword>
<dbReference type="InterPro" id="IPR050123">
    <property type="entry name" value="Prok_molybdopt-oxidoreductase"/>
</dbReference>
<evidence type="ECO:0000256" key="3">
    <source>
        <dbReference type="ARBA" id="ARBA00023002"/>
    </source>
</evidence>
<dbReference type="SUPFAM" id="SSF50692">
    <property type="entry name" value="ADC-like"/>
    <property type="match status" value="1"/>
</dbReference>
<keyword evidence="4" id="KW-0408">Iron</keyword>
<dbReference type="SUPFAM" id="SSF53706">
    <property type="entry name" value="Formate dehydrogenase/DMSO reductase, domains 1-3"/>
    <property type="match status" value="1"/>
</dbReference>
<protein>
    <submittedName>
        <fullName evidence="8">Molybdopterin-dependent oxidoreductase</fullName>
    </submittedName>
</protein>
<dbReference type="InterPro" id="IPR006657">
    <property type="entry name" value="MoPterin_dinucl-bd_dom"/>
</dbReference>
<gene>
    <name evidence="8" type="ORF">GCM10009675_08320</name>
</gene>
<dbReference type="InterPro" id="IPR006963">
    <property type="entry name" value="Mopterin_OxRdtase_4Fe-4S_dom"/>
</dbReference>
<keyword evidence="9" id="KW-1185">Reference proteome</keyword>
<organism evidence="8 9">
    <name type="scientific">Prauserella alba</name>
    <dbReference type="NCBI Taxonomy" id="176898"/>
    <lineage>
        <taxon>Bacteria</taxon>
        <taxon>Bacillati</taxon>
        <taxon>Actinomycetota</taxon>
        <taxon>Actinomycetes</taxon>
        <taxon>Pseudonocardiales</taxon>
        <taxon>Pseudonocardiaceae</taxon>
        <taxon>Prauserella</taxon>
    </lineage>
</organism>
<accession>A0ABN1V5L8</accession>
<dbReference type="InterPro" id="IPR009010">
    <property type="entry name" value="Asp_de-COase-like_dom_sf"/>
</dbReference>
<dbReference type="PANTHER" id="PTHR43105:SF9">
    <property type="entry name" value="NADPH-FE(3+) OXIDOREDUCTASE SUBUNIT ALPHA"/>
    <property type="match status" value="1"/>
</dbReference>
<evidence type="ECO:0000259" key="7">
    <source>
        <dbReference type="PROSITE" id="PS51669"/>
    </source>
</evidence>
<evidence type="ECO:0000313" key="9">
    <source>
        <dbReference type="Proteomes" id="UP001500467"/>
    </source>
</evidence>
<dbReference type="Proteomes" id="UP001500467">
    <property type="component" value="Unassembled WGS sequence"/>
</dbReference>
<dbReference type="PANTHER" id="PTHR43105">
    <property type="entry name" value="RESPIRATORY NITRATE REDUCTASE"/>
    <property type="match status" value="1"/>
</dbReference>
<evidence type="ECO:0000256" key="1">
    <source>
        <dbReference type="ARBA" id="ARBA00022485"/>
    </source>
</evidence>
<dbReference type="InterPro" id="IPR006656">
    <property type="entry name" value="Mopterin_OxRdtase"/>
</dbReference>
<keyword evidence="1" id="KW-0004">4Fe-4S</keyword>
<sequence>MTTAYVTCPLCEATCGLEVTLDDATVTRVRGDRDDVLSHGYVCPKGASLGALHHDPDRLRTPLVRRGGELVEASWDEAFAEIDARLPGIIDTHGRDAVAVYVGNPVSHNVSASAYLRALVKALRTTNVYTAGTVDQIPKHYSSGYLFGGGMTIPVPDLDRTEYLLVLGANPLVSNGSLMTAGDVRARLRGIRDRGGRIVVVDPRRTRTAEFADEHHAVRPGADALLLLAMVHTLFAENLVRLGTLAGHVTGVDEVRELAADFSPETVADATGLASADIRRLARDLATADRAAVYGRIGTTTQEFGTLTSWLVDVLNVLTGHLDREGCAMFPLAAAGQANTAPGKPFRAGRRHTRVRGLPEVLGEVPVATLADEIETPGDGRVRALITIAGNPSLSAPNAARLDAAMADLDFMVSIDIYRNETTRHADVVLPAPSPLERPHYDVTLYQLAVRSVANWTPATLTSDVPQEWRTLLRLSGVIAGQGPDADVEALDDLLAADLADRYGVAADDTRRGPERIVDLMLRAGPFELTLADLEAAPHGVDLGPMRPRIPGVLATESGKVELAPEEIVSDVPRLAASLSRTARSTPESAGSGRRGPGGSATSRPTDLILIGRRQLGSNNSWMHNLEPLVRGSNRCTAQLHPEDAGRLGLVDGDPVTVTARTGSIDVPVEITDTMRPGVVSIPHGWGHDVAGVRTAVATRHSGANANVLTDDRALDVPTGTAALGGIPVTLTPTN</sequence>
<evidence type="ECO:0000256" key="6">
    <source>
        <dbReference type="SAM" id="MobiDB-lite"/>
    </source>
</evidence>
<evidence type="ECO:0000256" key="4">
    <source>
        <dbReference type="ARBA" id="ARBA00023004"/>
    </source>
</evidence>
<dbReference type="RefSeq" id="WP_253859526.1">
    <property type="nucleotide sequence ID" value="NZ_BAAALM010000004.1"/>
</dbReference>
<dbReference type="Gene3D" id="2.20.25.90">
    <property type="entry name" value="ADC-like domains"/>
    <property type="match status" value="1"/>
</dbReference>
<feature type="domain" description="4Fe-4S Mo/W bis-MGD-type" evidence="7">
    <location>
        <begin position="1"/>
        <end position="57"/>
    </location>
</feature>
<dbReference type="Gene3D" id="2.40.40.20">
    <property type="match status" value="1"/>
</dbReference>
<name>A0ABN1V5L8_9PSEU</name>
<keyword evidence="5" id="KW-0411">Iron-sulfur</keyword>
<keyword evidence="3" id="KW-0560">Oxidoreductase</keyword>
<reference evidence="8 9" key="1">
    <citation type="journal article" date="2019" name="Int. J. Syst. Evol. Microbiol.">
        <title>The Global Catalogue of Microorganisms (GCM) 10K type strain sequencing project: providing services to taxonomists for standard genome sequencing and annotation.</title>
        <authorList>
            <consortium name="The Broad Institute Genomics Platform"/>
            <consortium name="The Broad Institute Genome Sequencing Center for Infectious Disease"/>
            <person name="Wu L."/>
            <person name="Ma J."/>
        </authorList>
    </citation>
    <scope>NUCLEOTIDE SEQUENCE [LARGE SCALE GENOMIC DNA]</scope>
    <source>
        <strain evidence="8 9">JCM 13022</strain>
    </source>
</reference>
<dbReference type="SMART" id="SM00926">
    <property type="entry name" value="Molybdop_Fe4S4"/>
    <property type="match status" value="1"/>
</dbReference>
<feature type="compositionally biased region" description="Polar residues" evidence="6">
    <location>
        <begin position="579"/>
        <end position="588"/>
    </location>
</feature>
<dbReference type="Gene3D" id="3.40.50.740">
    <property type="match status" value="1"/>
</dbReference>
<dbReference type="PROSITE" id="PS51669">
    <property type="entry name" value="4FE4S_MOW_BIS_MGD"/>
    <property type="match status" value="1"/>
</dbReference>
<proteinExistence type="predicted"/>
<evidence type="ECO:0000256" key="5">
    <source>
        <dbReference type="ARBA" id="ARBA00023014"/>
    </source>
</evidence>
<evidence type="ECO:0000256" key="2">
    <source>
        <dbReference type="ARBA" id="ARBA00022723"/>
    </source>
</evidence>